<name>E6QL95_9ZZZZ</name>
<dbReference type="AlphaFoldDB" id="E6QL95"/>
<dbReference type="Gene3D" id="2.40.160.170">
    <property type="match status" value="1"/>
</dbReference>
<dbReference type="EMBL" id="CABQ01000176">
    <property type="protein sequence ID" value="CBI08015.1"/>
    <property type="molecule type" value="Genomic_DNA"/>
</dbReference>
<sequence length="279" mass="29706">MLLLFACLLRPALAQTMTAPNAYPPPTARSRTNNSGPYASQGLQTSGKAKPTSLKPLSRVAIGVGVSPLGIGFLAATNINRYLNLRATGNFLNFSVNNINTNGFNVNAKLNLASAGASLDYYPFHNWLRLSPGVLFYNQNQANAVFTAAAGTSFTLNNYTYYSASGSNAVQGIGTFGLGNGSVAPTITAGIGNLFPSSGRHWTFPFELGVAFIKAPTITMNLKGEVCDSNGQNCVNVATDPTVQSNLAAQVSKYQSDMQPLHTYPIVSFGVAYNFRIRR</sequence>
<organism evidence="2">
    <name type="scientific">mine drainage metagenome</name>
    <dbReference type="NCBI Taxonomy" id="410659"/>
    <lineage>
        <taxon>unclassified sequences</taxon>
        <taxon>metagenomes</taxon>
        <taxon>ecological metagenomes</taxon>
    </lineage>
</organism>
<proteinExistence type="predicted"/>
<reference evidence="2" key="1">
    <citation type="submission" date="2009-10" db="EMBL/GenBank/DDBJ databases">
        <title>Diversity of trophic interactions inside an arsenic-rich microbial ecosystem.</title>
        <authorList>
            <person name="Bertin P.N."/>
            <person name="Heinrich-Salmeron A."/>
            <person name="Pelletier E."/>
            <person name="Goulhen-Chollet F."/>
            <person name="Arsene-Ploetze F."/>
            <person name="Gallien S."/>
            <person name="Calteau A."/>
            <person name="Vallenet D."/>
            <person name="Casiot C."/>
            <person name="Chane-Woon-Ming B."/>
            <person name="Giloteaux L."/>
            <person name="Barakat M."/>
            <person name="Bonnefoy V."/>
            <person name="Bruneel O."/>
            <person name="Chandler M."/>
            <person name="Cleiss J."/>
            <person name="Duran R."/>
            <person name="Elbaz-Poulichet F."/>
            <person name="Fonknechten N."/>
            <person name="Lauga B."/>
            <person name="Mornico D."/>
            <person name="Ortet P."/>
            <person name="Schaeffer C."/>
            <person name="Siguier P."/>
            <person name="Alexander Thil Smith A."/>
            <person name="Van Dorsselaer A."/>
            <person name="Weissenbach J."/>
            <person name="Medigue C."/>
            <person name="Le Paslier D."/>
        </authorList>
    </citation>
    <scope>NUCLEOTIDE SEQUENCE</scope>
</reference>
<protein>
    <submittedName>
        <fullName evidence="2">Uncharacterized protein</fullName>
    </submittedName>
</protein>
<evidence type="ECO:0000256" key="1">
    <source>
        <dbReference type="SAM" id="MobiDB-lite"/>
    </source>
</evidence>
<gene>
    <name evidence="2" type="ORF">CARN6_1439</name>
</gene>
<comment type="caution">
    <text evidence="2">The sequence shown here is derived from an EMBL/GenBank/DDBJ whole genome shotgun (WGS) entry which is preliminary data.</text>
</comment>
<feature type="compositionally biased region" description="Polar residues" evidence="1">
    <location>
        <begin position="29"/>
        <end position="47"/>
    </location>
</feature>
<feature type="region of interest" description="Disordered" evidence="1">
    <location>
        <begin position="19"/>
        <end position="52"/>
    </location>
</feature>
<accession>E6QL95</accession>
<evidence type="ECO:0000313" key="2">
    <source>
        <dbReference type="EMBL" id="CBI08015.1"/>
    </source>
</evidence>